<sequence length="457" mass="51543">MSTASTTLQKPGYQWAYIPSRQPERIAETLVAFANSEGGWLVLGIDADGTVGDFMTDDELADAVRAAERMCRPPVRTVDWQQRELAGGAVAIVRVERSAELHALEDGRVLVRRGAENVPASGEEIERLMASRPVGDFELQPVAGATRDDLDDDIIDEYLERRQKRNPRQAILPKDKLLQQIGALTADRVPTVSGLLLFGKEPQLFMPQSRAVFVKFSDTQPRGPEGALGYGRREEFTGALPLIIDRAWRVIWEEMDKRAVVRGLQRHEETEYPSTAVREALVNAVAHRDYRITGRGIEIRMYTDRMEITSPGGLPAHITLDNLVEEHYSRNPRIVNGLYQWGYIEELGLGIDRMIEDMVKAGHPPPKFECPGHRFTVILYNARDQARAAQPWESNMNERQLKALEYVQQHGAITNSEYRQLCPHVGAETLRLDLADMVTRGILLKIGDKRGTRYILK</sequence>
<dbReference type="PANTHER" id="PTHR30595:SF6">
    <property type="entry name" value="SCHLAFEN ALBA-2 DOMAIN-CONTAINING PROTEIN"/>
    <property type="match status" value="1"/>
</dbReference>
<dbReference type="Proteomes" id="UP000007880">
    <property type="component" value="Chromosome"/>
</dbReference>
<protein>
    <recommendedName>
        <fullName evidence="1">Schlafen AlbA-2 domain-containing protein</fullName>
    </recommendedName>
</protein>
<organism evidence="2 3">
    <name type="scientific">Caldilinea aerophila (strain DSM 14535 / JCM 11387 / NBRC 104270 / STL-6-O1)</name>
    <dbReference type="NCBI Taxonomy" id="926550"/>
    <lineage>
        <taxon>Bacteria</taxon>
        <taxon>Bacillati</taxon>
        <taxon>Chloroflexota</taxon>
        <taxon>Caldilineae</taxon>
        <taxon>Caldilineales</taxon>
        <taxon>Caldilineaceae</taxon>
        <taxon>Caldilinea</taxon>
    </lineage>
</organism>
<dbReference type="AlphaFoldDB" id="I0I7R1"/>
<dbReference type="HOGENOM" id="CLU_024970_1_2_0"/>
<dbReference type="OrthoDB" id="320597at2"/>
<gene>
    <name evidence="2" type="ordered locus">CLDAP_32590</name>
</gene>
<dbReference type="Gene3D" id="1.10.10.10">
    <property type="entry name" value="Winged helix-like DNA-binding domain superfamily/Winged helix DNA-binding domain"/>
    <property type="match status" value="1"/>
</dbReference>
<evidence type="ECO:0000313" key="3">
    <source>
        <dbReference type="Proteomes" id="UP000007880"/>
    </source>
</evidence>
<accession>I0I7R1</accession>
<keyword evidence="3" id="KW-1185">Reference proteome</keyword>
<name>I0I7R1_CALAS</name>
<dbReference type="Gene3D" id="3.30.565.60">
    <property type="match status" value="1"/>
</dbReference>
<dbReference type="InterPro" id="IPR007421">
    <property type="entry name" value="Schlafen_AlbA_2_dom"/>
</dbReference>
<dbReference type="eggNOG" id="COG1349">
    <property type="taxonomic scope" value="Bacteria"/>
</dbReference>
<dbReference type="EMBL" id="AP012337">
    <property type="protein sequence ID" value="BAM01299.1"/>
    <property type="molecule type" value="Genomic_DNA"/>
</dbReference>
<dbReference type="Pfam" id="PF13749">
    <property type="entry name" value="HATPase_c_4"/>
    <property type="match status" value="1"/>
</dbReference>
<dbReference type="Pfam" id="PF04326">
    <property type="entry name" value="SLFN_AlbA_2"/>
    <property type="match status" value="1"/>
</dbReference>
<dbReference type="eggNOG" id="COG2865">
    <property type="taxonomic scope" value="Bacteria"/>
</dbReference>
<dbReference type="InterPro" id="IPR038475">
    <property type="entry name" value="RecG_C_sf"/>
</dbReference>
<dbReference type="Gene3D" id="3.30.950.30">
    <property type="entry name" value="Schlafen, AAA domain"/>
    <property type="match status" value="1"/>
</dbReference>
<dbReference type="InterPro" id="IPR036388">
    <property type="entry name" value="WH-like_DNA-bd_sf"/>
</dbReference>
<proteinExistence type="predicted"/>
<dbReference type="InterPro" id="IPR038461">
    <property type="entry name" value="Schlafen_AlbA_2_dom_sf"/>
</dbReference>
<dbReference type="RefSeq" id="WP_014434525.1">
    <property type="nucleotide sequence ID" value="NC_017079.1"/>
</dbReference>
<evidence type="ECO:0000259" key="1">
    <source>
        <dbReference type="Pfam" id="PF04326"/>
    </source>
</evidence>
<feature type="domain" description="Schlafen AlbA-2" evidence="1">
    <location>
        <begin position="23"/>
        <end position="120"/>
    </location>
</feature>
<reference evidence="2 3" key="1">
    <citation type="submission" date="2012-02" db="EMBL/GenBank/DDBJ databases">
        <title>Complete genome sequence of Caldilinea aerophila DSM 14535 (= NBRC 102666).</title>
        <authorList>
            <person name="Oguchi A."/>
            <person name="Hosoyama A."/>
            <person name="Sekine M."/>
            <person name="Fukai R."/>
            <person name="Kato Y."/>
            <person name="Nakamura S."/>
            <person name="Hanada S."/>
            <person name="Yamazaki S."/>
            <person name="Fujita N."/>
        </authorList>
    </citation>
    <scope>NUCLEOTIDE SEQUENCE [LARGE SCALE GENOMIC DNA]</scope>
    <source>
        <strain evidence="3">DSM 14535 / JCM 11387 / NBRC 104270 / STL-6-O1</strain>
    </source>
</reference>
<dbReference type="STRING" id="926550.CLDAP_32590"/>
<dbReference type="KEGG" id="cap:CLDAP_32590"/>
<dbReference type="PANTHER" id="PTHR30595">
    <property type="entry name" value="GLPR-RELATED TRANSCRIPTIONAL REPRESSOR"/>
    <property type="match status" value="1"/>
</dbReference>
<evidence type="ECO:0000313" key="2">
    <source>
        <dbReference type="EMBL" id="BAM01299.1"/>
    </source>
</evidence>